<dbReference type="EMBL" id="JYDL01000070">
    <property type="protein sequence ID" value="KRX18638.1"/>
    <property type="molecule type" value="Genomic_DNA"/>
</dbReference>
<comment type="caution">
    <text evidence="1">The sequence shown here is derived from an EMBL/GenBank/DDBJ whole genome shotgun (WGS) entry which is preliminary data.</text>
</comment>
<dbReference type="OrthoDB" id="5938943at2759"/>
<dbReference type="Proteomes" id="UP000054630">
    <property type="component" value="Unassembled WGS sequence"/>
</dbReference>
<sequence>MDYMLNVETQNRKHRLQNKQLKYGTEKNYFKFNYTKTVIYSTLIAKSPIRKLQSKRPIREKQMLFVPVCRVAKVQVNQTVSSSASLETLANFVAPCGEFKMSLFDAVRGWKHCVLIGKLTAANVER</sequence>
<dbReference type="AlphaFoldDB" id="A0A0V0RVY7"/>
<name>A0A0V0RVY7_9BILA</name>
<keyword evidence="2" id="KW-1185">Reference proteome</keyword>
<evidence type="ECO:0000313" key="1">
    <source>
        <dbReference type="EMBL" id="KRX18638.1"/>
    </source>
</evidence>
<gene>
    <name evidence="1" type="ORF">T07_691</name>
</gene>
<proteinExistence type="predicted"/>
<organism evidence="1 2">
    <name type="scientific">Trichinella nelsoni</name>
    <dbReference type="NCBI Taxonomy" id="6336"/>
    <lineage>
        <taxon>Eukaryota</taxon>
        <taxon>Metazoa</taxon>
        <taxon>Ecdysozoa</taxon>
        <taxon>Nematoda</taxon>
        <taxon>Enoplea</taxon>
        <taxon>Dorylaimia</taxon>
        <taxon>Trichinellida</taxon>
        <taxon>Trichinellidae</taxon>
        <taxon>Trichinella</taxon>
    </lineage>
</organism>
<reference evidence="1 2" key="1">
    <citation type="submission" date="2015-01" db="EMBL/GenBank/DDBJ databases">
        <title>Evolution of Trichinella species and genotypes.</title>
        <authorList>
            <person name="Korhonen P.K."/>
            <person name="Edoardo P."/>
            <person name="Giuseppe L.R."/>
            <person name="Gasser R.B."/>
        </authorList>
    </citation>
    <scope>NUCLEOTIDE SEQUENCE [LARGE SCALE GENOMIC DNA]</scope>
    <source>
        <strain evidence="1">ISS37</strain>
    </source>
</reference>
<accession>A0A0V0RVY7</accession>
<evidence type="ECO:0000313" key="2">
    <source>
        <dbReference type="Proteomes" id="UP000054630"/>
    </source>
</evidence>
<protein>
    <submittedName>
        <fullName evidence="1">Uncharacterized protein</fullName>
    </submittedName>
</protein>